<dbReference type="RefSeq" id="WP_215233935.1">
    <property type="nucleotide sequence ID" value="NZ_CAJRAU010000003.1"/>
</dbReference>
<gene>
    <name evidence="1" type="ORF">DYBT9623_02593</name>
</gene>
<dbReference type="Proteomes" id="UP000679725">
    <property type="component" value="Unassembled WGS sequence"/>
</dbReference>
<keyword evidence="2" id="KW-1185">Reference proteome</keyword>
<organism evidence="1 2">
    <name type="scientific">Dyadobacter linearis</name>
    <dbReference type="NCBI Taxonomy" id="2823330"/>
    <lineage>
        <taxon>Bacteria</taxon>
        <taxon>Pseudomonadati</taxon>
        <taxon>Bacteroidota</taxon>
        <taxon>Cytophagia</taxon>
        <taxon>Cytophagales</taxon>
        <taxon>Spirosomataceae</taxon>
        <taxon>Dyadobacter</taxon>
    </lineage>
</organism>
<comment type="caution">
    <text evidence="1">The sequence shown here is derived from an EMBL/GenBank/DDBJ whole genome shotgun (WGS) entry which is preliminary data.</text>
</comment>
<sequence>MLLLKCTLLIFFVPGCENAGEVAAEVEGNKIYLREVDNLISNSLHEYLSAIYDARSIATTEIIARKLIEIDAKARNISFDSALAAGTMRIGEKISLKEYIKVNGLQNGVFDEANPLNLVDLKTDEGAKILESSYQKHLKIRYDSRMCGATREVLGGA</sequence>
<dbReference type="EMBL" id="CAJRAU010000003">
    <property type="protein sequence ID" value="CAG5069856.1"/>
    <property type="molecule type" value="Genomic_DNA"/>
</dbReference>
<proteinExistence type="predicted"/>
<evidence type="ECO:0000313" key="2">
    <source>
        <dbReference type="Proteomes" id="UP000679725"/>
    </source>
</evidence>
<name>A0ABM8UQU1_9BACT</name>
<accession>A0ABM8UQU1</accession>
<protein>
    <submittedName>
        <fullName evidence="1">Uncharacterized protein</fullName>
    </submittedName>
</protein>
<reference evidence="1 2" key="1">
    <citation type="submission" date="2021-04" db="EMBL/GenBank/DDBJ databases">
        <authorList>
            <person name="Rodrigo-Torres L."/>
            <person name="Arahal R. D."/>
            <person name="Lucena T."/>
        </authorList>
    </citation>
    <scope>NUCLEOTIDE SEQUENCE [LARGE SCALE GENOMIC DNA]</scope>
    <source>
        <strain evidence="1 2">CECT 9623</strain>
    </source>
</reference>
<evidence type="ECO:0000313" key="1">
    <source>
        <dbReference type="EMBL" id="CAG5069856.1"/>
    </source>
</evidence>